<feature type="region of interest" description="Disordered" evidence="7">
    <location>
        <begin position="127"/>
        <end position="149"/>
    </location>
</feature>
<evidence type="ECO:0000256" key="4">
    <source>
        <dbReference type="ARBA" id="ARBA00023054"/>
    </source>
</evidence>
<dbReference type="EMBL" id="JWZX01000017">
    <property type="protein sequence ID" value="KOO53881.1"/>
    <property type="molecule type" value="Genomic_DNA"/>
</dbReference>
<comment type="similarity">
    <text evidence="2">Belongs to the CFAP157 family.</text>
</comment>
<protein>
    <recommendedName>
        <fullName evidence="3">Cilia- and flagella-associated protein 157</fullName>
    </recommendedName>
</protein>
<dbReference type="PANTHER" id="PTHR31954:SF1">
    <property type="entry name" value="CILIA- AND FLAGELLA-ASSOCIATED PROTEIN 157"/>
    <property type="match status" value="1"/>
</dbReference>
<organism evidence="8 9">
    <name type="scientific">Chrysochromulina tobinii</name>
    <dbReference type="NCBI Taxonomy" id="1460289"/>
    <lineage>
        <taxon>Eukaryota</taxon>
        <taxon>Haptista</taxon>
        <taxon>Haptophyta</taxon>
        <taxon>Prymnesiophyceae</taxon>
        <taxon>Prymnesiales</taxon>
        <taxon>Chrysochromulinaceae</taxon>
        <taxon>Chrysochromulina</taxon>
    </lineage>
</organism>
<proteinExistence type="inferred from homology"/>
<dbReference type="GO" id="GO:0036064">
    <property type="term" value="C:ciliary basal body"/>
    <property type="evidence" value="ECO:0007669"/>
    <property type="project" value="TreeGrafter"/>
</dbReference>
<dbReference type="AlphaFoldDB" id="A0A0M0LSB9"/>
<dbReference type="InterPro" id="IPR038844">
    <property type="entry name" value="CFAP157"/>
</dbReference>
<comment type="caution">
    <text evidence="8">The sequence shown here is derived from an EMBL/GenBank/DDBJ whole genome shotgun (WGS) entry which is preliminary data.</text>
</comment>
<sequence length="237" mass="27931">MYITKLLDRIQQLEEGTANAGQAQVDIQTKMQRELANHEDIFEYLRAEIHKKNGEVNELKEQKLKLMEDQEQMTQENERTLQEMQDKAMEEKSLLQMELASVKAELKRVEIFIKKEAELEQELADKKRKLEDQAQESSSSISDLERKHVQEKDRLKKEMLLKLRETKANLLKMTDNQLDTTTKRTIAENEQMSSELAWQSKETEKLIRKNDKLVAENKSLMRALALHKQTEEEFARK</sequence>
<evidence type="ECO:0000256" key="1">
    <source>
        <dbReference type="ARBA" id="ARBA00004138"/>
    </source>
</evidence>
<reference evidence="9" key="1">
    <citation type="journal article" date="2015" name="PLoS Genet.">
        <title>Genome Sequence and Transcriptome Analyses of Chrysochromulina tobin: Metabolic Tools for Enhanced Algal Fitness in the Prominent Order Prymnesiales (Haptophyceae).</title>
        <authorList>
            <person name="Hovde B.T."/>
            <person name="Deodato C.R."/>
            <person name="Hunsperger H.M."/>
            <person name="Ryken S.A."/>
            <person name="Yost W."/>
            <person name="Jha R.K."/>
            <person name="Patterson J."/>
            <person name="Monnat R.J. Jr."/>
            <person name="Barlow S.B."/>
            <person name="Starkenburg S.R."/>
            <person name="Cattolico R.A."/>
        </authorList>
    </citation>
    <scope>NUCLEOTIDE SEQUENCE</scope>
    <source>
        <strain evidence="9">CCMP291</strain>
    </source>
</reference>
<accession>A0A0M0LSB9</accession>
<gene>
    <name evidence="8" type="ORF">Ctob_016387</name>
</gene>
<dbReference type="GO" id="GO:0008017">
    <property type="term" value="F:microtubule binding"/>
    <property type="evidence" value="ECO:0007669"/>
    <property type="project" value="TreeGrafter"/>
</dbReference>
<comment type="subcellular location">
    <subcellularLocation>
        <location evidence="1">Cell projection</location>
        <location evidence="1">Cilium</location>
    </subcellularLocation>
</comment>
<keyword evidence="9" id="KW-1185">Reference proteome</keyword>
<evidence type="ECO:0000256" key="6">
    <source>
        <dbReference type="ARBA" id="ARBA00023273"/>
    </source>
</evidence>
<evidence type="ECO:0000313" key="8">
    <source>
        <dbReference type="EMBL" id="KOO53881.1"/>
    </source>
</evidence>
<keyword evidence="8" id="KW-0282">Flagellum</keyword>
<evidence type="ECO:0000256" key="7">
    <source>
        <dbReference type="SAM" id="MobiDB-lite"/>
    </source>
</evidence>
<feature type="non-terminal residue" evidence="8">
    <location>
        <position position="237"/>
    </location>
</feature>
<dbReference type="Proteomes" id="UP000037460">
    <property type="component" value="Unassembled WGS sequence"/>
</dbReference>
<dbReference type="OrthoDB" id="539851at2759"/>
<name>A0A0M0LSB9_9EUKA</name>
<evidence type="ECO:0000256" key="5">
    <source>
        <dbReference type="ARBA" id="ARBA00023069"/>
    </source>
</evidence>
<dbReference type="PANTHER" id="PTHR31954">
    <property type="entry name" value="CILIA- AND FLAGELLA-ASSOCIATED PROTEIN 157"/>
    <property type="match status" value="1"/>
</dbReference>
<keyword evidence="5" id="KW-0969">Cilium</keyword>
<keyword evidence="4" id="KW-0175">Coiled coil</keyword>
<keyword evidence="6" id="KW-0966">Cell projection</keyword>
<evidence type="ECO:0000256" key="2">
    <source>
        <dbReference type="ARBA" id="ARBA00010841"/>
    </source>
</evidence>
<evidence type="ECO:0000313" key="9">
    <source>
        <dbReference type="Proteomes" id="UP000037460"/>
    </source>
</evidence>
<evidence type="ECO:0000256" key="3">
    <source>
        <dbReference type="ARBA" id="ARBA00014087"/>
    </source>
</evidence>